<dbReference type="PANTHER" id="PTHR34857">
    <property type="entry name" value="SLL0384 PROTEIN"/>
    <property type="match status" value="1"/>
</dbReference>
<dbReference type="AlphaFoldDB" id="A0A1X7NK86"/>
<keyword evidence="2" id="KW-1003">Cell membrane</keyword>
<feature type="transmembrane region" description="Helical" evidence="6">
    <location>
        <begin position="147"/>
        <end position="165"/>
    </location>
</feature>
<name>A0A1X7NK86_9MICO</name>
<evidence type="ECO:0000313" key="7">
    <source>
        <dbReference type="EMBL" id="SMH37433.1"/>
    </source>
</evidence>
<dbReference type="GO" id="GO:0005886">
    <property type="term" value="C:plasma membrane"/>
    <property type="evidence" value="ECO:0007669"/>
    <property type="project" value="UniProtKB-ARBA"/>
</dbReference>
<gene>
    <name evidence="7" type="ORF">SAMN06295885_1343</name>
</gene>
<feature type="transmembrane region" description="Helical" evidence="6">
    <location>
        <begin position="104"/>
        <end position="127"/>
    </location>
</feature>
<feature type="transmembrane region" description="Helical" evidence="6">
    <location>
        <begin position="236"/>
        <end position="262"/>
    </location>
</feature>
<evidence type="ECO:0000256" key="5">
    <source>
        <dbReference type="ARBA" id="ARBA00023136"/>
    </source>
</evidence>
<dbReference type="RefSeq" id="WP_085475738.1">
    <property type="nucleotide sequence ID" value="NZ_FXBM01000001.1"/>
</dbReference>
<dbReference type="Pfam" id="PF02361">
    <property type="entry name" value="CbiQ"/>
    <property type="match status" value="1"/>
</dbReference>
<comment type="subcellular location">
    <subcellularLocation>
        <location evidence="1">Membrane</location>
        <topology evidence="1">Multi-pass membrane protein</topology>
    </subcellularLocation>
</comment>
<keyword evidence="3 6" id="KW-0812">Transmembrane</keyword>
<dbReference type="OrthoDB" id="6400at2"/>
<evidence type="ECO:0000256" key="4">
    <source>
        <dbReference type="ARBA" id="ARBA00022989"/>
    </source>
</evidence>
<dbReference type="STRING" id="1891671.SAMN06295885_1343"/>
<evidence type="ECO:0000256" key="3">
    <source>
        <dbReference type="ARBA" id="ARBA00022692"/>
    </source>
</evidence>
<keyword evidence="5 6" id="KW-0472">Membrane</keyword>
<accession>A0A1X7NK86</accession>
<evidence type="ECO:0000256" key="1">
    <source>
        <dbReference type="ARBA" id="ARBA00004141"/>
    </source>
</evidence>
<protein>
    <submittedName>
        <fullName evidence="7">Energy-coupling factor transport system permease protein</fullName>
    </submittedName>
</protein>
<keyword evidence="8" id="KW-1185">Reference proteome</keyword>
<evidence type="ECO:0000256" key="2">
    <source>
        <dbReference type="ARBA" id="ARBA00022475"/>
    </source>
</evidence>
<dbReference type="PANTHER" id="PTHR34857:SF2">
    <property type="entry name" value="SLL0384 PROTEIN"/>
    <property type="match status" value="1"/>
</dbReference>
<keyword evidence="4 6" id="KW-1133">Transmembrane helix</keyword>
<dbReference type="InterPro" id="IPR051611">
    <property type="entry name" value="ECF_transporter_component"/>
</dbReference>
<dbReference type="Proteomes" id="UP000193711">
    <property type="component" value="Unassembled WGS sequence"/>
</dbReference>
<sequence length="265" mass="27349">MTLLDAVPARGAIARANPVAKLLASLVIAVVLVLTVDAVSAATALALELLVLPFAGLRLPDLLRRTAPLWIAAPLAGATTVLYGRDEGAVLAQFLIVSVTEGSVALGAAVALRVLAIGLPSVVLIATTDPTDLADGLAQILRLPSRFVLGGLAGMRLVGLLVEDWRTLAMARRARGVADGRGPVHALRSLASRAFSLLVLAIRRGSRLATAMEAKGFGSDVPRTWARESRLRAGDLLLILGGVVVAGLAVASAVLAGTWSFLLDV</sequence>
<feature type="transmembrane region" description="Helical" evidence="6">
    <location>
        <begin position="22"/>
        <end position="47"/>
    </location>
</feature>
<evidence type="ECO:0000256" key="6">
    <source>
        <dbReference type="SAM" id="Phobius"/>
    </source>
</evidence>
<proteinExistence type="predicted"/>
<organism evidence="7 8">
    <name type="scientific">Rathayibacter oskolensis</name>
    <dbReference type="NCBI Taxonomy" id="1891671"/>
    <lineage>
        <taxon>Bacteria</taxon>
        <taxon>Bacillati</taxon>
        <taxon>Actinomycetota</taxon>
        <taxon>Actinomycetes</taxon>
        <taxon>Micrococcales</taxon>
        <taxon>Microbacteriaceae</taxon>
        <taxon>Rathayibacter</taxon>
    </lineage>
</organism>
<dbReference type="CDD" id="cd16914">
    <property type="entry name" value="EcfT"/>
    <property type="match status" value="1"/>
</dbReference>
<reference evidence="8" key="1">
    <citation type="submission" date="2017-04" db="EMBL/GenBank/DDBJ databases">
        <authorList>
            <person name="Varghese N."/>
            <person name="Submissions S."/>
        </authorList>
    </citation>
    <scope>NUCLEOTIDE SEQUENCE [LARGE SCALE GENOMIC DNA]</scope>
    <source>
        <strain evidence="8">VKM Ac-2121</strain>
    </source>
</reference>
<dbReference type="EMBL" id="FXBM01000001">
    <property type="protein sequence ID" value="SMH37433.1"/>
    <property type="molecule type" value="Genomic_DNA"/>
</dbReference>
<evidence type="ECO:0000313" key="8">
    <source>
        <dbReference type="Proteomes" id="UP000193711"/>
    </source>
</evidence>
<dbReference type="InterPro" id="IPR003339">
    <property type="entry name" value="ABC/ECF_trnsptr_transmembrane"/>
</dbReference>
<feature type="transmembrane region" description="Helical" evidence="6">
    <location>
        <begin position="67"/>
        <end position="84"/>
    </location>
</feature>